<feature type="repeat" description="RCC1" evidence="2">
    <location>
        <begin position="199"/>
        <end position="255"/>
    </location>
</feature>
<dbReference type="InterPro" id="IPR009091">
    <property type="entry name" value="RCC1/BLIP-II"/>
</dbReference>
<feature type="repeat" description="RCC1" evidence="2">
    <location>
        <begin position="141"/>
        <end position="198"/>
    </location>
</feature>
<gene>
    <name evidence="5" type="ORF">TrVE_jg10758</name>
</gene>
<name>A0A9W7BSI4_9STRA</name>
<comment type="caution">
    <text evidence="5">The sequence shown here is derived from an EMBL/GenBank/DDBJ whole genome shotgun (WGS) entry which is preliminary data.</text>
</comment>
<accession>A0A9W7BSI4</accession>
<dbReference type="AlphaFoldDB" id="A0A9W7BSI4"/>
<keyword evidence="6" id="KW-1185">Reference proteome</keyword>
<protein>
    <recommendedName>
        <fullName evidence="4">RCC1-like domain-containing protein</fullName>
    </recommendedName>
</protein>
<feature type="region of interest" description="Disordered" evidence="3">
    <location>
        <begin position="34"/>
        <end position="55"/>
    </location>
</feature>
<feature type="repeat" description="RCC1" evidence="2">
    <location>
        <begin position="323"/>
        <end position="372"/>
    </location>
</feature>
<evidence type="ECO:0000313" key="5">
    <source>
        <dbReference type="EMBL" id="GMH93270.1"/>
    </source>
</evidence>
<dbReference type="InterPro" id="IPR051709">
    <property type="entry name" value="Ub-ligase/GTPase-reg"/>
</dbReference>
<evidence type="ECO:0000256" key="3">
    <source>
        <dbReference type="SAM" id="MobiDB-lite"/>
    </source>
</evidence>
<evidence type="ECO:0000256" key="2">
    <source>
        <dbReference type="PROSITE-ProRule" id="PRU00235"/>
    </source>
</evidence>
<proteinExistence type="predicted"/>
<dbReference type="Pfam" id="PF13540">
    <property type="entry name" value="RCC1_2"/>
    <property type="match status" value="1"/>
</dbReference>
<dbReference type="PANTHER" id="PTHR45622:SF58">
    <property type="entry name" value="REGULATOR OF CHROMOSOME CONDENSATION DOMAIN-CONTAINING PROTEIN"/>
    <property type="match status" value="1"/>
</dbReference>
<dbReference type="EMBL" id="BRXX01000137">
    <property type="protein sequence ID" value="GMH93270.1"/>
    <property type="molecule type" value="Genomic_DNA"/>
</dbReference>
<dbReference type="Pfam" id="PF25390">
    <property type="entry name" value="WD40_RLD"/>
    <property type="match status" value="1"/>
</dbReference>
<reference evidence="6" key="1">
    <citation type="journal article" date="2023" name="Commun. Biol.">
        <title>Genome analysis of Parmales, the sister group of diatoms, reveals the evolutionary specialization of diatoms from phago-mixotrophs to photoautotrophs.</title>
        <authorList>
            <person name="Ban H."/>
            <person name="Sato S."/>
            <person name="Yoshikawa S."/>
            <person name="Yamada K."/>
            <person name="Nakamura Y."/>
            <person name="Ichinomiya M."/>
            <person name="Sato N."/>
            <person name="Blanc-Mathieu R."/>
            <person name="Endo H."/>
            <person name="Kuwata A."/>
            <person name="Ogata H."/>
        </authorList>
    </citation>
    <scope>NUCLEOTIDE SEQUENCE [LARGE SCALE GENOMIC DNA]</scope>
    <source>
        <strain evidence="6">NIES 3699</strain>
    </source>
</reference>
<feature type="repeat" description="RCC1" evidence="2">
    <location>
        <begin position="381"/>
        <end position="432"/>
    </location>
</feature>
<feature type="repeat" description="RCC1" evidence="2">
    <location>
        <begin position="85"/>
        <end position="140"/>
    </location>
</feature>
<dbReference type="PRINTS" id="PR00633">
    <property type="entry name" value="RCCNDNSATION"/>
</dbReference>
<dbReference type="Gene3D" id="2.130.10.30">
    <property type="entry name" value="Regulator of chromosome condensation 1/beta-lactamase-inhibitor protein II"/>
    <property type="match status" value="2"/>
</dbReference>
<dbReference type="SUPFAM" id="SSF50985">
    <property type="entry name" value="RCC1/BLIP-II"/>
    <property type="match status" value="2"/>
</dbReference>
<keyword evidence="1" id="KW-0677">Repeat</keyword>
<dbReference type="Proteomes" id="UP001165160">
    <property type="component" value="Unassembled WGS sequence"/>
</dbReference>
<dbReference type="InterPro" id="IPR000408">
    <property type="entry name" value="Reg_chr_condens"/>
</dbReference>
<dbReference type="PROSITE" id="PS50012">
    <property type="entry name" value="RCC1_3"/>
    <property type="match status" value="7"/>
</dbReference>
<evidence type="ECO:0000256" key="1">
    <source>
        <dbReference type="ARBA" id="ARBA00022737"/>
    </source>
</evidence>
<dbReference type="PROSITE" id="PS00626">
    <property type="entry name" value="RCC1_2"/>
    <property type="match status" value="2"/>
</dbReference>
<feature type="domain" description="RCC1-like" evidence="4">
    <location>
        <begin position="125"/>
        <end position="431"/>
    </location>
</feature>
<evidence type="ECO:0000313" key="6">
    <source>
        <dbReference type="Proteomes" id="UP001165160"/>
    </source>
</evidence>
<feature type="compositionally biased region" description="Basic and acidic residues" evidence="3">
    <location>
        <begin position="34"/>
        <end position="53"/>
    </location>
</feature>
<feature type="repeat" description="RCC1" evidence="2">
    <location>
        <begin position="264"/>
        <end position="321"/>
    </location>
</feature>
<dbReference type="PANTHER" id="PTHR45622">
    <property type="entry name" value="UBIQUITIN-PROTEIN LIGASE E3A-RELATED"/>
    <property type="match status" value="1"/>
</dbReference>
<feature type="region of interest" description="Disordered" evidence="3">
    <location>
        <begin position="667"/>
        <end position="704"/>
    </location>
</feature>
<organism evidence="5 6">
    <name type="scientific">Triparma verrucosa</name>
    <dbReference type="NCBI Taxonomy" id="1606542"/>
    <lineage>
        <taxon>Eukaryota</taxon>
        <taxon>Sar</taxon>
        <taxon>Stramenopiles</taxon>
        <taxon>Ochrophyta</taxon>
        <taxon>Bolidophyceae</taxon>
        <taxon>Parmales</taxon>
        <taxon>Triparmaceae</taxon>
        <taxon>Triparma</taxon>
    </lineage>
</organism>
<evidence type="ECO:0000259" key="4">
    <source>
        <dbReference type="Pfam" id="PF25390"/>
    </source>
</evidence>
<feature type="repeat" description="RCC1" evidence="2">
    <location>
        <begin position="20"/>
        <end position="84"/>
    </location>
</feature>
<feature type="compositionally biased region" description="Acidic residues" evidence="3">
    <location>
        <begin position="694"/>
        <end position="703"/>
    </location>
</feature>
<dbReference type="InterPro" id="IPR058923">
    <property type="entry name" value="RCC1-like_dom"/>
</dbReference>
<sequence>MSTLDDGGNAIAVSASNRTSSCYAWGWPDDGRLGFGGKEHDPKGKQPIHHEINPHPNFMFTREEKDVVKGVAAGGRHSLFLMADGRVSASGWNAHGQLGVRETDSCYKPVDVDGLKKAGRPLFCKQVAAGHATSFALTGEGKIYSWGKNKWGGLGQDFEDDEDPEEDQFKARIVKELMNQPIVEISAGYQHCTCTSFGGRTFAWGRNNFGQLGLGKEAFDAGYVGKPTEIKWRPGSEKVIRLSSGYNHCVCLIQITRPNKVNEITAFAWGCPDDSRLGSCDNRMHFTPQEVHGLTTIVRKNHWTFKDVKCGGAHTLVLEKYNGLVVAWGQGRYGQLGYGHIWDRADPVMITGLRSVCDLACGARHSVALVDRVASNDSTDGEVYTWGYNDHGELGLGDCAVRLQPHKVNGLLNADVKVVSAGHKHTLCVTDGIAKKVRDLPEYQEFFDLLHSEGMLVYDALKKAMEDKGLNSEFLDTPDAILPGQPGLVNHACEYEGAEPGMQYCIDTIKEPDENEVIMKLRGPYETTYHCIRCRFTHVCMACARHCHGRHPVKVNFKLRHYADTCQCCEHDICNIRWSHVRHEFDKLALQNDDKCIGIDQIQDVLDGLHEDIEERRGGLPLTSKQKEDDLKAGVDAMHERNNRRKEELLEALGENGDEELQKLRENRKKKRMAQNEADDGQGSLDGSITTLPEEVEEEEEEDSRVFFKDFEKWYLEYFQVDEIDDA</sequence>